<dbReference type="EMBL" id="CP124616">
    <property type="protein sequence ID" value="WGW05582.1"/>
    <property type="molecule type" value="Genomic_DNA"/>
</dbReference>
<reference evidence="1 2" key="1">
    <citation type="submission" date="2023-05" db="EMBL/GenBank/DDBJ databases">
        <title>YMD87, complete Genome.</title>
        <authorList>
            <person name="Zhang J."/>
            <person name="Xu X."/>
        </authorList>
    </citation>
    <scope>NUCLEOTIDE SEQUENCE [LARGE SCALE GENOMIC DNA]</scope>
    <source>
        <strain evidence="1 2">YMD87</strain>
    </source>
</reference>
<keyword evidence="2" id="KW-1185">Reference proteome</keyword>
<dbReference type="Proteomes" id="UP001241605">
    <property type="component" value="Chromosome"/>
</dbReference>
<name>A0ABY8QN90_9RHOB</name>
<evidence type="ECO:0000313" key="1">
    <source>
        <dbReference type="EMBL" id="WGW05582.1"/>
    </source>
</evidence>
<organism evidence="1 2">
    <name type="scientific">Tropicibacter oceani</name>
    <dbReference type="NCBI Taxonomy" id="3058420"/>
    <lineage>
        <taxon>Bacteria</taxon>
        <taxon>Pseudomonadati</taxon>
        <taxon>Pseudomonadota</taxon>
        <taxon>Alphaproteobacteria</taxon>
        <taxon>Rhodobacterales</taxon>
        <taxon>Roseobacteraceae</taxon>
        <taxon>Tropicibacter</taxon>
    </lineage>
</organism>
<protein>
    <submittedName>
        <fullName evidence="1">Uncharacterized protein</fullName>
    </submittedName>
</protein>
<accession>A0ABY8QN90</accession>
<evidence type="ECO:0000313" key="2">
    <source>
        <dbReference type="Proteomes" id="UP001241605"/>
    </source>
</evidence>
<sequence length="92" mass="10263">MITLEDVQGMTCLSREEIEAVAEHEGIPDLDAACLADYMMHEHHGPAKVQQMICEDIRAALRKDDVPRAKELYGVLHHFLTEHPEAARGAEG</sequence>
<gene>
    <name evidence="1" type="ORF">QF118_08550</name>
</gene>
<dbReference type="RefSeq" id="WP_282302206.1">
    <property type="nucleotide sequence ID" value="NZ_CP124616.1"/>
</dbReference>
<proteinExistence type="predicted"/>